<evidence type="ECO:0000256" key="2">
    <source>
        <dbReference type="ARBA" id="ARBA00022847"/>
    </source>
</evidence>
<dbReference type="AlphaFoldDB" id="A0A923RMJ8"/>
<keyword evidence="3" id="KW-1133">Transmembrane helix</keyword>
<evidence type="ECO:0000256" key="3">
    <source>
        <dbReference type="SAM" id="Phobius"/>
    </source>
</evidence>
<feature type="transmembrane region" description="Helical" evidence="3">
    <location>
        <begin position="236"/>
        <end position="262"/>
    </location>
</feature>
<dbReference type="GO" id="GO:0006814">
    <property type="term" value="P:sodium ion transport"/>
    <property type="evidence" value="ECO:0007669"/>
    <property type="project" value="InterPro"/>
</dbReference>
<feature type="transmembrane region" description="Helical" evidence="3">
    <location>
        <begin position="12"/>
        <end position="37"/>
    </location>
</feature>
<dbReference type="InterPro" id="IPR039672">
    <property type="entry name" value="MFS_2"/>
</dbReference>
<dbReference type="PANTHER" id="PTHR11328:SF36">
    <property type="entry name" value="MELIBIOSE PERMEASE"/>
    <property type="match status" value="1"/>
</dbReference>
<keyword evidence="2" id="KW-0769">Symport</keyword>
<sequence>MNENEKLPMRVKVCYGIGHLGNMLLLLMNAVFLLFFYTDVIGISARVATVIILIARVWDAFNDPMMGVIVDKKQHAGGKCRYFLKLFAVPAGICLALSYFVPSLSGSVKLIWVAVTYILQGMAQTAVSVPLFTMMARLSTNQVERAKLGQYQSFASIIANLAVPAVTLPFAKAVGSGNLQFGFSVVAIVYGIIFAVCFLVCWAGTAGYEHEPDIKEEQAPKVSVGEILKALFSNKVALLVALCYLMYCVYSTLMGSSLVYYLTYNLKNTDLMSAYSVLSTVTGFAPIFMMVVLVKKFGNAKTTMLACGVVVLGQLARLISHDSVIGCLYFGWCMEGVGVALFASMVRQCMLDAIVYGEWKTGVSNQAILMSILTFAQKLGQAVGGIGAAALLDFFGYVPNTETQAQSVLNVFFTENVTLPLLIFLLTIAVMCVIAGYEKQIPKMKAEIAKREMEMAE</sequence>
<dbReference type="InterPro" id="IPR036259">
    <property type="entry name" value="MFS_trans_sf"/>
</dbReference>
<feature type="transmembrane region" description="Helical" evidence="3">
    <location>
        <begin position="110"/>
        <end position="132"/>
    </location>
</feature>
<dbReference type="Proteomes" id="UP000649345">
    <property type="component" value="Unassembled WGS sequence"/>
</dbReference>
<feature type="transmembrane region" description="Helical" evidence="3">
    <location>
        <begin position="82"/>
        <end position="104"/>
    </location>
</feature>
<dbReference type="NCBIfam" id="TIGR00792">
    <property type="entry name" value="gph"/>
    <property type="match status" value="1"/>
</dbReference>
<dbReference type="SUPFAM" id="SSF103473">
    <property type="entry name" value="MFS general substrate transporter"/>
    <property type="match status" value="1"/>
</dbReference>
<organism evidence="4 5">
    <name type="scientific">Anaerosacchariphilus hominis</name>
    <dbReference type="NCBI Taxonomy" id="2763017"/>
    <lineage>
        <taxon>Bacteria</taxon>
        <taxon>Bacillati</taxon>
        <taxon>Bacillota</taxon>
        <taxon>Clostridia</taxon>
        <taxon>Lachnospirales</taxon>
        <taxon>Lachnospiraceae</taxon>
        <taxon>Anaerosacchariphilus</taxon>
    </lineage>
</organism>
<protein>
    <submittedName>
        <fullName evidence="4">MFS transporter</fullName>
    </submittedName>
</protein>
<feature type="transmembrane region" description="Helical" evidence="3">
    <location>
        <begin position="153"/>
        <end position="171"/>
    </location>
</feature>
<feature type="transmembrane region" description="Helical" evidence="3">
    <location>
        <begin position="183"/>
        <end position="205"/>
    </location>
</feature>
<comment type="caution">
    <text evidence="4">The sequence shown here is derived from an EMBL/GenBank/DDBJ whole genome shotgun (WGS) entry which is preliminary data.</text>
</comment>
<dbReference type="InterPro" id="IPR001927">
    <property type="entry name" value="Na/Gal_symport"/>
</dbReference>
<evidence type="ECO:0000256" key="1">
    <source>
        <dbReference type="ARBA" id="ARBA00022448"/>
    </source>
</evidence>
<dbReference type="GO" id="GO:0015293">
    <property type="term" value="F:symporter activity"/>
    <property type="evidence" value="ECO:0007669"/>
    <property type="project" value="UniProtKB-KW"/>
</dbReference>
<dbReference type="RefSeq" id="WP_186872399.1">
    <property type="nucleotide sequence ID" value="NZ_JACOOR010000006.1"/>
</dbReference>
<keyword evidence="1" id="KW-0813">Transport</keyword>
<proteinExistence type="predicted"/>
<evidence type="ECO:0000313" key="5">
    <source>
        <dbReference type="Proteomes" id="UP000649345"/>
    </source>
</evidence>
<reference evidence="4" key="1">
    <citation type="submission" date="2020-08" db="EMBL/GenBank/DDBJ databases">
        <title>Genome public.</title>
        <authorList>
            <person name="Liu C."/>
            <person name="Sun Q."/>
        </authorList>
    </citation>
    <scope>NUCLEOTIDE SEQUENCE</scope>
    <source>
        <strain evidence="4">NSJ-68</strain>
    </source>
</reference>
<keyword evidence="3" id="KW-0812">Transmembrane</keyword>
<feature type="transmembrane region" description="Helical" evidence="3">
    <location>
        <begin position="43"/>
        <end position="61"/>
    </location>
</feature>
<dbReference type="GO" id="GO:0008643">
    <property type="term" value="P:carbohydrate transport"/>
    <property type="evidence" value="ECO:0007669"/>
    <property type="project" value="InterPro"/>
</dbReference>
<keyword evidence="5" id="KW-1185">Reference proteome</keyword>
<dbReference type="CDD" id="cd17332">
    <property type="entry name" value="MFS_MelB_like"/>
    <property type="match status" value="1"/>
</dbReference>
<gene>
    <name evidence="4" type="ORF">H8S44_11365</name>
</gene>
<name>A0A923RMJ8_9FIRM</name>
<feature type="transmembrane region" description="Helical" evidence="3">
    <location>
        <begin position="418"/>
        <end position="437"/>
    </location>
</feature>
<dbReference type="EMBL" id="JACOOR010000006">
    <property type="protein sequence ID" value="MBC5660368.1"/>
    <property type="molecule type" value="Genomic_DNA"/>
</dbReference>
<keyword evidence="3" id="KW-0472">Membrane</keyword>
<feature type="transmembrane region" description="Helical" evidence="3">
    <location>
        <begin position="274"/>
        <end position="294"/>
    </location>
</feature>
<dbReference type="Pfam" id="PF13347">
    <property type="entry name" value="MFS_2"/>
    <property type="match status" value="1"/>
</dbReference>
<evidence type="ECO:0000313" key="4">
    <source>
        <dbReference type="EMBL" id="MBC5660368.1"/>
    </source>
</evidence>
<dbReference type="PANTHER" id="PTHR11328">
    <property type="entry name" value="MAJOR FACILITATOR SUPERFAMILY DOMAIN-CONTAINING PROTEIN"/>
    <property type="match status" value="1"/>
</dbReference>
<dbReference type="GO" id="GO:0005886">
    <property type="term" value="C:plasma membrane"/>
    <property type="evidence" value="ECO:0007669"/>
    <property type="project" value="TreeGrafter"/>
</dbReference>
<accession>A0A923RMJ8</accession>
<dbReference type="Gene3D" id="1.20.1250.20">
    <property type="entry name" value="MFS general substrate transporter like domains"/>
    <property type="match status" value="1"/>
</dbReference>